<dbReference type="PROSITE" id="PS50011">
    <property type="entry name" value="PROTEIN_KINASE_DOM"/>
    <property type="match status" value="1"/>
</dbReference>
<dbReference type="InterPro" id="IPR001245">
    <property type="entry name" value="Ser-Thr/Tyr_kinase_cat_dom"/>
</dbReference>
<evidence type="ECO:0000256" key="1">
    <source>
        <dbReference type="ARBA" id="ARBA00022679"/>
    </source>
</evidence>
<dbReference type="PANTHER" id="PTHR44329:SF288">
    <property type="entry name" value="MITOGEN-ACTIVATED PROTEIN KINASE KINASE KINASE 20"/>
    <property type="match status" value="1"/>
</dbReference>
<evidence type="ECO:0000313" key="8">
    <source>
        <dbReference type="Proteomes" id="UP001497453"/>
    </source>
</evidence>
<proteinExistence type="predicted"/>
<reference evidence="8" key="1">
    <citation type="submission" date="2024-04" db="EMBL/GenBank/DDBJ databases">
        <authorList>
            <person name="Shaw F."/>
            <person name="Minotto A."/>
        </authorList>
    </citation>
    <scope>NUCLEOTIDE SEQUENCE [LARGE SCALE GENOMIC DNA]</scope>
</reference>
<evidence type="ECO:0000256" key="3">
    <source>
        <dbReference type="ARBA" id="ARBA00022777"/>
    </source>
</evidence>
<name>A0ABP1DW12_9APHY</name>
<dbReference type="InterPro" id="IPR051681">
    <property type="entry name" value="Ser/Thr_Kinases-Pseudokinases"/>
</dbReference>
<evidence type="ECO:0000256" key="5">
    <source>
        <dbReference type="SAM" id="MobiDB-lite"/>
    </source>
</evidence>
<feature type="domain" description="Protein kinase" evidence="6">
    <location>
        <begin position="64"/>
        <end position="337"/>
    </location>
</feature>
<evidence type="ECO:0000313" key="7">
    <source>
        <dbReference type="EMBL" id="CAL1711993.1"/>
    </source>
</evidence>
<dbReference type="InterPro" id="IPR000719">
    <property type="entry name" value="Prot_kinase_dom"/>
</dbReference>
<protein>
    <recommendedName>
        <fullName evidence="6">Protein kinase domain-containing protein</fullName>
    </recommendedName>
</protein>
<sequence length="523" mass="58629">MFSWRDKKAERAMDCMLEMLDEVAEKAWKRTHVPWDPYSVRRLLVNLSKVSSTFPPSLFCRTLCVDRNPVALGGCADIFKATVNNRPVALKRLRVFQRSSSRNVEVTYNAICREALVWHGLRHKYILPFLGVDPDTFRPFCCIVSLWMQHGNISDCVYQLLSAGKVAPLERWFVEISLGLKYLHLQKVVHGDLRGANILIDNDFRVQLADFGLAQFADASSASAGSQGGGAVRWLAPELLRGSRSNYASDVYAFGCVWLEVYTHYPPFKHLRHDFQMIAKVLEGAIPEWPSVNPDFSGQLCLDDWRFVQKCWASRPSSRPDISSLVASCILSAQYFIQESDDVFLSSKLPSNPPEAGDMDGVLVSEPRELVSSSSPTSISLLSHLKQDETFTNPFDLDDENVSPSSLPSDIAWMMPNWPFINNTSMEDTPYERLSFQEETMPGGSSSAYSTLHDSPSIFSSSTMGSRSSDSSSILSFSSMGSEWSHASSLTVERQPEITPVSNPRIKHHNLDAIPERFEDLSD</sequence>
<evidence type="ECO:0000256" key="2">
    <source>
        <dbReference type="ARBA" id="ARBA00022741"/>
    </source>
</evidence>
<dbReference type="Proteomes" id="UP001497453">
    <property type="component" value="Chromosome 6"/>
</dbReference>
<evidence type="ECO:0000259" key="6">
    <source>
        <dbReference type="PROSITE" id="PS50011"/>
    </source>
</evidence>
<feature type="compositionally biased region" description="Basic and acidic residues" evidence="5">
    <location>
        <begin position="509"/>
        <end position="523"/>
    </location>
</feature>
<keyword evidence="3" id="KW-0418">Kinase</keyword>
<dbReference type="Pfam" id="PF07714">
    <property type="entry name" value="PK_Tyr_Ser-Thr"/>
    <property type="match status" value="1"/>
</dbReference>
<keyword evidence="1" id="KW-0808">Transferase</keyword>
<dbReference type="InterPro" id="IPR011009">
    <property type="entry name" value="Kinase-like_dom_sf"/>
</dbReference>
<dbReference type="SUPFAM" id="SSF56112">
    <property type="entry name" value="Protein kinase-like (PK-like)"/>
    <property type="match status" value="1"/>
</dbReference>
<dbReference type="PROSITE" id="PS00109">
    <property type="entry name" value="PROTEIN_KINASE_TYR"/>
    <property type="match status" value="1"/>
</dbReference>
<organism evidence="7 8">
    <name type="scientific">Somion occarium</name>
    <dbReference type="NCBI Taxonomy" id="3059160"/>
    <lineage>
        <taxon>Eukaryota</taxon>
        <taxon>Fungi</taxon>
        <taxon>Dikarya</taxon>
        <taxon>Basidiomycota</taxon>
        <taxon>Agaricomycotina</taxon>
        <taxon>Agaricomycetes</taxon>
        <taxon>Polyporales</taxon>
        <taxon>Cerrenaceae</taxon>
        <taxon>Somion</taxon>
    </lineage>
</organism>
<keyword evidence="8" id="KW-1185">Reference proteome</keyword>
<evidence type="ECO:0000256" key="4">
    <source>
        <dbReference type="ARBA" id="ARBA00022840"/>
    </source>
</evidence>
<keyword evidence="4" id="KW-0067">ATP-binding</keyword>
<dbReference type="Gene3D" id="1.10.510.10">
    <property type="entry name" value="Transferase(Phosphotransferase) domain 1"/>
    <property type="match status" value="1"/>
</dbReference>
<dbReference type="EMBL" id="OZ037949">
    <property type="protein sequence ID" value="CAL1711993.1"/>
    <property type="molecule type" value="Genomic_DNA"/>
</dbReference>
<feature type="region of interest" description="Disordered" evidence="5">
    <location>
        <begin position="486"/>
        <end position="523"/>
    </location>
</feature>
<accession>A0ABP1DW12</accession>
<gene>
    <name evidence="7" type="ORF">GFSPODELE1_LOCUS8606</name>
</gene>
<dbReference type="InterPro" id="IPR008266">
    <property type="entry name" value="Tyr_kinase_AS"/>
</dbReference>
<dbReference type="PANTHER" id="PTHR44329">
    <property type="entry name" value="SERINE/THREONINE-PROTEIN KINASE TNNI3K-RELATED"/>
    <property type="match status" value="1"/>
</dbReference>
<keyword evidence="2" id="KW-0547">Nucleotide-binding</keyword>